<evidence type="ECO:0000313" key="2">
    <source>
        <dbReference type="EMBL" id="TRZ14354.1"/>
    </source>
</evidence>
<evidence type="ECO:0008006" key="4">
    <source>
        <dbReference type="Google" id="ProtNLM"/>
    </source>
</evidence>
<sequence>MCNLYSQICPGLHPKPHGQQSKGEDSVPYLDSGETPLGVLHPALKSSAWETHGPAGVGPEDNHTSRDMKLFSDEERLREVIDPSCLETLKVRLDLALNNLITAENYLRNLVDSKLSMSQQCALVATSGAPQGPVLGPVLFTILIGDMDERIECTLRKFADHSKLGG</sequence>
<name>A0A8K1G996_9PASS</name>
<dbReference type="OrthoDB" id="411173at2759"/>
<evidence type="ECO:0000256" key="1">
    <source>
        <dbReference type="SAM" id="MobiDB-lite"/>
    </source>
</evidence>
<dbReference type="EMBL" id="SWJQ01000444">
    <property type="protein sequence ID" value="TRZ14354.1"/>
    <property type="molecule type" value="Genomic_DNA"/>
</dbReference>
<accession>A0A8K1G996</accession>
<feature type="region of interest" description="Disordered" evidence="1">
    <location>
        <begin position="13"/>
        <end position="32"/>
    </location>
</feature>
<keyword evidence="3" id="KW-1185">Reference proteome</keyword>
<organism evidence="2 3">
    <name type="scientific">Zosterops borbonicus</name>
    <dbReference type="NCBI Taxonomy" id="364589"/>
    <lineage>
        <taxon>Eukaryota</taxon>
        <taxon>Metazoa</taxon>
        <taxon>Chordata</taxon>
        <taxon>Craniata</taxon>
        <taxon>Vertebrata</taxon>
        <taxon>Euteleostomi</taxon>
        <taxon>Archelosauria</taxon>
        <taxon>Archosauria</taxon>
        <taxon>Dinosauria</taxon>
        <taxon>Saurischia</taxon>
        <taxon>Theropoda</taxon>
        <taxon>Coelurosauria</taxon>
        <taxon>Aves</taxon>
        <taxon>Neognathae</taxon>
        <taxon>Neoaves</taxon>
        <taxon>Telluraves</taxon>
        <taxon>Australaves</taxon>
        <taxon>Passeriformes</taxon>
        <taxon>Sylvioidea</taxon>
        <taxon>Zosteropidae</taxon>
        <taxon>Zosterops</taxon>
    </lineage>
</organism>
<dbReference type="AlphaFoldDB" id="A0A8K1G996"/>
<protein>
    <recommendedName>
        <fullName evidence="4">Reverse transcriptase domain-containing protein</fullName>
    </recommendedName>
</protein>
<evidence type="ECO:0000313" key="3">
    <source>
        <dbReference type="Proteomes" id="UP000796761"/>
    </source>
</evidence>
<dbReference type="Proteomes" id="UP000796761">
    <property type="component" value="Unassembled WGS sequence"/>
</dbReference>
<proteinExistence type="predicted"/>
<gene>
    <name evidence="2" type="ORF">HGM15179_012751</name>
</gene>
<comment type="caution">
    <text evidence="2">The sequence shown here is derived from an EMBL/GenBank/DDBJ whole genome shotgun (WGS) entry which is preliminary data.</text>
</comment>
<reference evidence="2" key="1">
    <citation type="submission" date="2019-04" db="EMBL/GenBank/DDBJ databases">
        <title>Genome assembly of Zosterops borbonicus 15179.</title>
        <authorList>
            <person name="Leroy T."/>
            <person name="Anselmetti Y."/>
            <person name="Tilak M.-K."/>
            <person name="Nabholz B."/>
        </authorList>
    </citation>
    <scope>NUCLEOTIDE SEQUENCE</scope>
    <source>
        <strain evidence="2">HGM_15179</strain>
        <tissue evidence="2">Muscle</tissue>
    </source>
</reference>